<dbReference type="AlphaFoldDB" id="A0A0A9BSY2"/>
<reference evidence="1" key="2">
    <citation type="journal article" date="2015" name="Data Brief">
        <title>Shoot transcriptome of the giant reed, Arundo donax.</title>
        <authorList>
            <person name="Barrero R.A."/>
            <person name="Guerrero F.D."/>
            <person name="Moolhuijzen P."/>
            <person name="Goolsby J.A."/>
            <person name="Tidwell J."/>
            <person name="Bellgard S.E."/>
            <person name="Bellgard M.I."/>
        </authorList>
    </citation>
    <scope>NUCLEOTIDE SEQUENCE</scope>
    <source>
        <tissue evidence="1">Shoot tissue taken approximately 20 cm above the soil surface</tissue>
    </source>
</reference>
<sequence length="91" mass="8815">MAILVSLLRLPPLPELCSWPVGGAPASVSSRSAMDALAPRSSNESELWTGNVSDSSEDSSWIAISSSTAYAGEACGAGSAGVGGGGAGGCG</sequence>
<reference evidence="1" key="1">
    <citation type="submission" date="2014-09" db="EMBL/GenBank/DDBJ databases">
        <authorList>
            <person name="Magalhaes I.L.F."/>
            <person name="Oliveira U."/>
            <person name="Santos F.R."/>
            <person name="Vidigal T.H.D.A."/>
            <person name="Brescovit A.D."/>
            <person name="Santos A.J."/>
        </authorList>
    </citation>
    <scope>NUCLEOTIDE SEQUENCE</scope>
    <source>
        <tissue evidence="1">Shoot tissue taken approximately 20 cm above the soil surface</tissue>
    </source>
</reference>
<organism evidence="1">
    <name type="scientific">Arundo donax</name>
    <name type="common">Giant reed</name>
    <name type="synonym">Donax arundinaceus</name>
    <dbReference type="NCBI Taxonomy" id="35708"/>
    <lineage>
        <taxon>Eukaryota</taxon>
        <taxon>Viridiplantae</taxon>
        <taxon>Streptophyta</taxon>
        <taxon>Embryophyta</taxon>
        <taxon>Tracheophyta</taxon>
        <taxon>Spermatophyta</taxon>
        <taxon>Magnoliopsida</taxon>
        <taxon>Liliopsida</taxon>
        <taxon>Poales</taxon>
        <taxon>Poaceae</taxon>
        <taxon>PACMAD clade</taxon>
        <taxon>Arundinoideae</taxon>
        <taxon>Arundineae</taxon>
        <taxon>Arundo</taxon>
    </lineage>
</organism>
<accession>A0A0A9BSY2</accession>
<protein>
    <submittedName>
        <fullName evidence="1">Uncharacterized protein</fullName>
    </submittedName>
</protein>
<evidence type="ECO:0000313" key="1">
    <source>
        <dbReference type="EMBL" id="JAD67099.1"/>
    </source>
</evidence>
<dbReference type="EMBL" id="GBRH01230796">
    <property type="protein sequence ID" value="JAD67099.1"/>
    <property type="molecule type" value="Transcribed_RNA"/>
</dbReference>
<proteinExistence type="predicted"/>
<name>A0A0A9BSY2_ARUDO</name>